<dbReference type="InterPro" id="IPR037208">
    <property type="entry name" value="Spo0E-like_sf"/>
</dbReference>
<name>A0AA41X3S2_9BACI</name>
<protein>
    <submittedName>
        <fullName evidence="1">Aspartyl-phosphate phosphatase Spo0E family protein</fullName>
    </submittedName>
</protein>
<dbReference type="InterPro" id="IPR036638">
    <property type="entry name" value="HLH_DNA-bd_sf"/>
</dbReference>
<dbReference type="GO" id="GO:0046983">
    <property type="term" value="F:protein dimerization activity"/>
    <property type="evidence" value="ECO:0007669"/>
    <property type="project" value="InterPro"/>
</dbReference>
<dbReference type="Pfam" id="PF09388">
    <property type="entry name" value="SpoOE-like"/>
    <property type="match status" value="1"/>
</dbReference>
<dbReference type="GO" id="GO:0043937">
    <property type="term" value="P:regulation of sporulation"/>
    <property type="evidence" value="ECO:0007669"/>
    <property type="project" value="InterPro"/>
</dbReference>
<keyword evidence="2" id="KW-1185">Reference proteome</keyword>
<dbReference type="AlphaFoldDB" id="A0AA41X3S2"/>
<comment type="caution">
    <text evidence="1">The sequence shown here is derived from an EMBL/GenBank/DDBJ whole genome shotgun (WGS) entry which is preliminary data.</text>
</comment>
<gene>
    <name evidence="1" type="ORF">NK662_07595</name>
</gene>
<reference evidence="1" key="1">
    <citation type="submission" date="2022-07" db="EMBL/GenBank/DDBJ databases">
        <authorList>
            <person name="Li W.-J."/>
            <person name="Deng Q.-Q."/>
        </authorList>
    </citation>
    <scope>NUCLEOTIDE SEQUENCE</scope>
    <source>
        <strain evidence="1">SYSU M60031</strain>
    </source>
</reference>
<dbReference type="Gene3D" id="4.10.280.10">
    <property type="entry name" value="Helix-loop-helix DNA-binding domain"/>
    <property type="match status" value="1"/>
</dbReference>
<dbReference type="EMBL" id="JANCLT010000003">
    <property type="protein sequence ID" value="MCP8968406.1"/>
    <property type="molecule type" value="Genomic_DNA"/>
</dbReference>
<evidence type="ECO:0000313" key="2">
    <source>
        <dbReference type="Proteomes" id="UP001156102"/>
    </source>
</evidence>
<dbReference type="InterPro" id="IPR018540">
    <property type="entry name" value="Spo0E-like"/>
</dbReference>
<proteinExistence type="predicted"/>
<organism evidence="1 2">
    <name type="scientific">Ectobacillus ponti</name>
    <dbReference type="NCBI Taxonomy" id="2961894"/>
    <lineage>
        <taxon>Bacteria</taxon>
        <taxon>Bacillati</taxon>
        <taxon>Bacillota</taxon>
        <taxon>Bacilli</taxon>
        <taxon>Bacillales</taxon>
        <taxon>Bacillaceae</taxon>
        <taxon>Ectobacillus</taxon>
    </lineage>
</organism>
<dbReference type="SUPFAM" id="SSF140500">
    <property type="entry name" value="BAS1536-like"/>
    <property type="match status" value="1"/>
</dbReference>
<accession>A0AA41X3S2</accession>
<dbReference type="Proteomes" id="UP001156102">
    <property type="component" value="Unassembled WGS sequence"/>
</dbReference>
<evidence type="ECO:0000313" key="1">
    <source>
        <dbReference type="EMBL" id="MCP8968406.1"/>
    </source>
</evidence>
<sequence>MGHEQLRSLSLEIETMRSAMHETASTHGLFHAETIRISQILDYLILQYQKLAHESSLARLR</sequence>
<dbReference type="RefSeq" id="WP_254758319.1">
    <property type="nucleotide sequence ID" value="NZ_JANCLT010000003.1"/>
</dbReference>